<dbReference type="CDD" id="cd00086">
    <property type="entry name" value="homeodomain"/>
    <property type="match status" value="1"/>
</dbReference>
<dbReference type="PROSITE" id="PS50071">
    <property type="entry name" value="HOMEOBOX_2"/>
    <property type="match status" value="1"/>
</dbReference>
<evidence type="ECO:0000256" key="2">
    <source>
        <dbReference type="ARBA" id="ARBA00023125"/>
    </source>
</evidence>
<evidence type="ECO:0000256" key="5">
    <source>
        <dbReference type="PROSITE-ProRule" id="PRU00108"/>
    </source>
</evidence>
<dbReference type="SUPFAM" id="SSF46689">
    <property type="entry name" value="Homeodomain-like"/>
    <property type="match status" value="1"/>
</dbReference>
<feature type="region of interest" description="Disordered" evidence="6">
    <location>
        <begin position="53"/>
        <end position="75"/>
    </location>
</feature>
<dbReference type="Gene3D" id="1.10.10.60">
    <property type="entry name" value="Homeodomain-like"/>
    <property type="match status" value="1"/>
</dbReference>
<dbReference type="AlphaFoldDB" id="A0A0A9HLD9"/>
<accession>A0A0A9HLD9</accession>
<dbReference type="InterPro" id="IPR009057">
    <property type="entry name" value="Homeodomain-like_sf"/>
</dbReference>
<evidence type="ECO:0000256" key="3">
    <source>
        <dbReference type="ARBA" id="ARBA00023155"/>
    </source>
</evidence>
<reference evidence="8" key="1">
    <citation type="submission" date="2014-09" db="EMBL/GenBank/DDBJ databases">
        <authorList>
            <person name="Magalhaes I.L.F."/>
            <person name="Oliveira U."/>
            <person name="Santos F.R."/>
            <person name="Vidigal T.H.D.A."/>
            <person name="Brescovit A.D."/>
            <person name="Santos A.J."/>
        </authorList>
    </citation>
    <scope>NUCLEOTIDE SEQUENCE</scope>
    <source>
        <tissue evidence="8">Shoot tissue taken approximately 20 cm above the soil surface</tissue>
    </source>
</reference>
<feature type="DNA-binding region" description="Homeobox" evidence="5">
    <location>
        <begin position="3"/>
        <end position="44"/>
    </location>
</feature>
<name>A0A0A9HLD9_ARUDO</name>
<keyword evidence="2 5" id="KW-0238">DNA-binding</keyword>
<dbReference type="InterPro" id="IPR001356">
    <property type="entry name" value="HD"/>
</dbReference>
<evidence type="ECO:0000256" key="4">
    <source>
        <dbReference type="ARBA" id="ARBA00023242"/>
    </source>
</evidence>
<dbReference type="GO" id="GO:0003677">
    <property type="term" value="F:DNA binding"/>
    <property type="evidence" value="ECO:0007669"/>
    <property type="project" value="UniProtKB-UniRule"/>
</dbReference>
<evidence type="ECO:0000256" key="1">
    <source>
        <dbReference type="ARBA" id="ARBA00004123"/>
    </source>
</evidence>
<evidence type="ECO:0000256" key="6">
    <source>
        <dbReference type="SAM" id="MobiDB-lite"/>
    </source>
</evidence>
<comment type="subcellular location">
    <subcellularLocation>
        <location evidence="1 5">Nucleus</location>
    </subcellularLocation>
</comment>
<dbReference type="Pfam" id="PF05920">
    <property type="entry name" value="Homeobox_KN"/>
    <property type="match status" value="1"/>
</dbReference>
<dbReference type="EMBL" id="GBRH01161267">
    <property type="protein sequence ID" value="JAE36629.1"/>
    <property type="molecule type" value="Transcribed_RNA"/>
</dbReference>
<reference evidence="8" key="2">
    <citation type="journal article" date="2015" name="Data Brief">
        <title>Shoot transcriptome of the giant reed, Arundo donax.</title>
        <authorList>
            <person name="Barrero R.A."/>
            <person name="Guerrero F.D."/>
            <person name="Moolhuijzen P."/>
            <person name="Goolsby J.A."/>
            <person name="Tidwell J."/>
            <person name="Bellgard S.E."/>
            <person name="Bellgard M.I."/>
        </authorList>
    </citation>
    <scope>NUCLEOTIDE SEQUENCE</scope>
    <source>
        <tissue evidence="8">Shoot tissue taken approximately 20 cm above the soil surface</tissue>
    </source>
</reference>
<dbReference type="GO" id="GO:0006355">
    <property type="term" value="P:regulation of DNA-templated transcription"/>
    <property type="evidence" value="ECO:0007669"/>
    <property type="project" value="InterPro"/>
</dbReference>
<dbReference type="InterPro" id="IPR008422">
    <property type="entry name" value="KN_HD"/>
</dbReference>
<evidence type="ECO:0000259" key="7">
    <source>
        <dbReference type="PROSITE" id="PS50071"/>
    </source>
</evidence>
<protein>
    <recommendedName>
        <fullName evidence="7">Homeobox domain-containing protein</fullName>
    </recommendedName>
</protein>
<proteinExistence type="predicted"/>
<sequence>MFENFLKPYPSDHDKDVLAARSGLTRNQVSNWFINARVRLWKPLIEEMYKDLKSSSGGRQGGAMEQHMSSQDIAR</sequence>
<feature type="domain" description="Homeobox" evidence="7">
    <location>
        <begin position="1"/>
        <end position="43"/>
    </location>
</feature>
<keyword evidence="4 5" id="KW-0539">Nucleus</keyword>
<dbReference type="PANTHER" id="PTHR11850">
    <property type="entry name" value="HOMEOBOX PROTEIN TRANSCRIPTION FACTORS"/>
    <property type="match status" value="1"/>
</dbReference>
<keyword evidence="3 5" id="KW-0371">Homeobox</keyword>
<dbReference type="InterPro" id="IPR050224">
    <property type="entry name" value="TALE_homeobox"/>
</dbReference>
<dbReference type="GO" id="GO:0005634">
    <property type="term" value="C:nucleus"/>
    <property type="evidence" value="ECO:0007669"/>
    <property type="project" value="UniProtKB-SubCell"/>
</dbReference>
<organism evidence="8">
    <name type="scientific">Arundo donax</name>
    <name type="common">Giant reed</name>
    <name type="synonym">Donax arundinaceus</name>
    <dbReference type="NCBI Taxonomy" id="35708"/>
    <lineage>
        <taxon>Eukaryota</taxon>
        <taxon>Viridiplantae</taxon>
        <taxon>Streptophyta</taxon>
        <taxon>Embryophyta</taxon>
        <taxon>Tracheophyta</taxon>
        <taxon>Spermatophyta</taxon>
        <taxon>Magnoliopsida</taxon>
        <taxon>Liliopsida</taxon>
        <taxon>Poales</taxon>
        <taxon>Poaceae</taxon>
        <taxon>PACMAD clade</taxon>
        <taxon>Arundinoideae</taxon>
        <taxon>Arundineae</taxon>
        <taxon>Arundo</taxon>
    </lineage>
</organism>
<evidence type="ECO:0000313" key="8">
    <source>
        <dbReference type="EMBL" id="JAE36629.1"/>
    </source>
</evidence>